<evidence type="ECO:0000256" key="1">
    <source>
        <dbReference type="ARBA" id="ARBA00005984"/>
    </source>
</evidence>
<keyword evidence="12" id="KW-1185">Reference proteome</keyword>
<comment type="similarity">
    <text evidence="1 9">Belongs to the alkaline phosphatase family.</text>
</comment>
<dbReference type="PANTHER" id="PTHR11596">
    <property type="entry name" value="ALKALINE PHOSPHATASE"/>
    <property type="match status" value="1"/>
</dbReference>
<evidence type="ECO:0000256" key="4">
    <source>
        <dbReference type="ARBA" id="ARBA00022801"/>
    </source>
</evidence>
<organism evidence="11 12">
    <name type="scientific">Dawidia soli</name>
    <dbReference type="NCBI Taxonomy" id="2782352"/>
    <lineage>
        <taxon>Bacteria</taxon>
        <taxon>Pseudomonadati</taxon>
        <taxon>Bacteroidota</taxon>
        <taxon>Cytophagia</taxon>
        <taxon>Cytophagales</taxon>
        <taxon>Chryseotaleaceae</taxon>
        <taxon>Dawidia</taxon>
    </lineage>
</organism>
<keyword evidence="2" id="KW-0597">Phosphoprotein</keyword>
<dbReference type="SUPFAM" id="SSF51695">
    <property type="entry name" value="PLC-like phosphodiesterases"/>
    <property type="match status" value="1"/>
</dbReference>
<evidence type="ECO:0000256" key="10">
    <source>
        <dbReference type="SAM" id="SignalP"/>
    </source>
</evidence>
<feature type="binding site" evidence="8">
    <location>
        <position position="499"/>
    </location>
    <ligand>
        <name>Mg(2+)</name>
        <dbReference type="ChEBI" id="CHEBI:18420"/>
    </ligand>
</feature>
<evidence type="ECO:0000256" key="2">
    <source>
        <dbReference type="ARBA" id="ARBA00022553"/>
    </source>
</evidence>
<accession>A0AAP2D508</accession>
<evidence type="ECO:0000256" key="3">
    <source>
        <dbReference type="ARBA" id="ARBA00022723"/>
    </source>
</evidence>
<comment type="cofactor">
    <cofactor evidence="8">
        <name>Mg(2+)</name>
        <dbReference type="ChEBI" id="CHEBI:18420"/>
    </cofactor>
    <text evidence="8">Binds 1 Mg(2+) ion.</text>
</comment>
<dbReference type="PROSITE" id="PS00123">
    <property type="entry name" value="ALKALINE_PHOSPHATASE"/>
    <property type="match status" value="1"/>
</dbReference>
<dbReference type="EC" id="3.1.3.1" evidence="11"/>
<keyword evidence="3 8" id="KW-0479">Metal-binding</keyword>
<evidence type="ECO:0000256" key="5">
    <source>
        <dbReference type="ARBA" id="ARBA00022833"/>
    </source>
</evidence>
<name>A0AAP2D508_9BACT</name>
<feature type="binding site" evidence="8">
    <location>
        <position position="508"/>
    </location>
    <ligand>
        <name>Zn(2+)</name>
        <dbReference type="ChEBI" id="CHEBI:29105"/>
        <label>2</label>
    </ligand>
</feature>
<dbReference type="SUPFAM" id="SSF53649">
    <property type="entry name" value="Alkaline phosphatase-like"/>
    <property type="match status" value="1"/>
</dbReference>
<dbReference type="AlphaFoldDB" id="A0AAP2D508"/>
<evidence type="ECO:0000256" key="8">
    <source>
        <dbReference type="PIRSR" id="PIRSR601952-2"/>
    </source>
</evidence>
<dbReference type="RefSeq" id="WP_254088699.1">
    <property type="nucleotide sequence ID" value="NZ_JAHESC010000003.1"/>
</dbReference>
<sequence length="611" mass="66748">MKYLRIARLSFFLFLSTVCRAQQHSGTALMHAHNDYVHPIPFLNAYYQEAASIEVDIFLHQGQLCVAHTEQEIDPRKTLAALYLAPLQDKIRFHGGKVYAKDKPLNLLIDLKTHGATTVPALVRVLQKYPALTSCPSLTITLSGSVPEATTWSSYPAYIHFDGRPAVNYTPEQLARISMMSDDFSQYTVWNGKGVILAKDRQKIEDVIQSVHARGKKFRFWATPDVVNAWITLGKLGVDYIGTDKVVDLSTFMKETPHVTYTNGDVHPVAPAPVLPSGTTVARNIIFLIGDGMGLAQQYAGYTANHGALNLFTMPVVGLSITTSADRYITDSAAGATAMASGKKTNNRAVGVDSLGRSIPSIIAPLRRHRFRTAVISTGDITDATPAAFYGHSADRSSSEAIAADFLSSDIDVLIGAGSAHFLQRKDGRDLRGELQQKGYTVATDVRTLDTLRSSKFVLLDNNMGLSMKQGRGPLLATTLDKTLQAFSTGKEPFFIMAEGAQIDWGGHSNDMEYVVREMLNFDQAVGRAMQYVAKHPETLLVVTADHETGGLTLLDGNLKTGQLRGHFSTDDHTAIPVMVYAYGAGASNFAGVYQNIELYKKMLKVLGIQP</sequence>
<evidence type="ECO:0000256" key="7">
    <source>
        <dbReference type="PIRSR" id="PIRSR601952-1"/>
    </source>
</evidence>
<dbReference type="SMART" id="SM00098">
    <property type="entry name" value="alkPPc"/>
    <property type="match status" value="1"/>
</dbReference>
<evidence type="ECO:0000256" key="9">
    <source>
        <dbReference type="RuleBase" id="RU003946"/>
    </source>
</evidence>
<dbReference type="Proteomes" id="UP001319180">
    <property type="component" value="Unassembled WGS sequence"/>
</dbReference>
<feature type="binding site" evidence="8">
    <location>
        <position position="291"/>
    </location>
    <ligand>
        <name>Zn(2+)</name>
        <dbReference type="ChEBI" id="CHEBI:29105"/>
        <label>2</label>
    </ligand>
</feature>
<dbReference type="GO" id="GO:0008081">
    <property type="term" value="F:phosphoric diester hydrolase activity"/>
    <property type="evidence" value="ECO:0007669"/>
    <property type="project" value="InterPro"/>
</dbReference>
<dbReference type="EMBL" id="JAHESC010000003">
    <property type="protein sequence ID" value="MBT1685449.1"/>
    <property type="molecule type" value="Genomic_DNA"/>
</dbReference>
<dbReference type="CDD" id="cd08577">
    <property type="entry name" value="PI-PLCc_GDPD_SF_unchar3"/>
    <property type="match status" value="1"/>
</dbReference>
<reference evidence="11 12" key="1">
    <citation type="submission" date="2021-05" db="EMBL/GenBank/DDBJ databases">
        <title>A Polyphasic approach of four new species of the genus Ohtaekwangia: Ohtaekwangia histidinii sp. nov., Ohtaekwangia cretensis sp. nov., Ohtaekwangia indiensis sp. nov., Ohtaekwangia reichenbachii sp. nov. from diverse environment.</title>
        <authorList>
            <person name="Octaviana S."/>
        </authorList>
    </citation>
    <scope>NUCLEOTIDE SEQUENCE [LARGE SCALE GENOMIC DNA]</scope>
    <source>
        <strain evidence="11 12">PWU37</strain>
    </source>
</reference>
<feature type="binding site" evidence="8">
    <location>
        <position position="383"/>
    </location>
    <ligand>
        <name>Mg(2+)</name>
        <dbReference type="ChEBI" id="CHEBI:18420"/>
    </ligand>
</feature>
<gene>
    <name evidence="11" type="ORF">KK078_02715</name>
</gene>
<keyword evidence="5 8" id="KW-0862">Zinc</keyword>
<proteinExistence type="inferred from homology"/>
<dbReference type="GO" id="GO:0046872">
    <property type="term" value="F:metal ion binding"/>
    <property type="evidence" value="ECO:0007669"/>
    <property type="project" value="UniProtKB-KW"/>
</dbReference>
<feature type="binding site" evidence="8">
    <location>
        <position position="291"/>
    </location>
    <ligand>
        <name>Mg(2+)</name>
        <dbReference type="ChEBI" id="CHEBI:18420"/>
    </ligand>
</feature>
<comment type="caution">
    <text evidence="11">The sequence shown here is derived from an EMBL/GenBank/DDBJ whole genome shotgun (WGS) entry which is preliminary data.</text>
</comment>
<feature type="binding site" evidence="8">
    <location>
        <position position="546"/>
    </location>
    <ligand>
        <name>Zn(2+)</name>
        <dbReference type="ChEBI" id="CHEBI:29105"/>
        <label>2</label>
    </ligand>
</feature>
<feature type="signal peptide" evidence="10">
    <location>
        <begin position="1"/>
        <end position="21"/>
    </location>
</feature>
<dbReference type="PRINTS" id="PR00113">
    <property type="entry name" value="ALKPHPHTASE"/>
</dbReference>
<dbReference type="Pfam" id="PF00245">
    <property type="entry name" value="Alk_phosphatase"/>
    <property type="match status" value="1"/>
</dbReference>
<dbReference type="CDD" id="cd16012">
    <property type="entry name" value="ALP"/>
    <property type="match status" value="1"/>
</dbReference>
<feature type="chain" id="PRO_5042850916" evidence="10">
    <location>
        <begin position="22"/>
        <end position="611"/>
    </location>
</feature>
<comment type="cofactor">
    <cofactor evidence="8">
        <name>Zn(2+)</name>
        <dbReference type="ChEBI" id="CHEBI:29105"/>
    </cofactor>
    <text evidence="8">Binds 2 Zn(2+) ions.</text>
</comment>
<evidence type="ECO:0000313" key="11">
    <source>
        <dbReference type="EMBL" id="MBT1685449.1"/>
    </source>
</evidence>
<dbReference type="InterPro" id="IPR018299">
    <property type="entry name" value="Alkaline_phosphatase_AS"/>
</dbReference>
<feature type="active site" description="Phosphoserine intermediate" evidence="7">
    <location>
        <position position="332"/>
    </location>
</feature>
<feature type="binding site" evidence="8">
    <location>
        <position position="547"/>
    </location>
    <ligand>
        <name>Zn(2+)</name>
        <dbReference type="ChEBI" id="CHEBI:29105"/>
        <label>2</label>
    </ligand>
</feature>
<protein>
    <submittedName>
        <fullName evidence="11">Alkaline phosphatase</fullName>
        <ecNumber evidence="11">3.1.3.1</ecNumber>
    </submittedName>
</protein>
<dbReference type="PANTHER" id="PTHR11596:SF5">
    <property type="entry name" value="ALKALINE PHOSPHATASE"/>
    <property type="match status" value="1"/>
</dbReference>
<dbReference type="GO" id="GO:0006629">
    <property type="term" value="P:lipid metabolic process"/>
    <property type="evidence" value="ECO:0007669"/>
    <property type="project" value="InterPro"/>
</dbReference>
<dbReference type="InterPro" id="IPR017946">
    <property type="entry name" value="PLC-like_Pdiesterase_TIM-brl"/>
</dbReference>
<evidence type="ECO:0000313" key="12">
    <source>
        <dbReference type="Proteomes" id="UP001319180"/>
    </source>
</evidence>
<dbReference type="InterPro" id="IPR001952">
    <property type="entry name" value="Alkaline_phosphatase"/>
</dbReference>
<keyword evidence="6 8" id="KW-0460">Magnesium</keyword>
<dbReference type="Gene3D" id="3.40.720.10">
    <property type="entry name" value="Alkaline Phosphatase, subunit A"/>
    <property type="match status" value="1"/>
</dbReference>
<dbReference type="InterPro" id="IPR039559">
    <property type="entry name" value="AIM6_PI-PLC-like_dom"/>
</dbReference>
<keyword evidence="4 11" id="KW-0378">Hydrolase</keyword>
<dbReference type="InterPro" id="IPR017850">
    <property type="entry name" value="Alkaline_phosphatase_core_sf"/>
</dbReference>
<dbReference type="GO" id="GO:0004035">
    <property type="term" value="F:alkaline phosphatase activity"/>
    <property type="evidence" value="ECO:0007669"/>
    <property type="project" value="UniProtKB-EC"/>
</dbReference>
<evidence type="ECO:0000256" key="6">
    <source>
        <dbReference type="ARBA" id="ARBA00022842"/>
    </source>
</evidence>
<feature type="binding site" evidence="8">
    <location>
        <position position="385"/>
    </location>
    <ligand>
        <name>Mg(2+)</name>
        <dbReference type="ChEBI" id="CHEBI:18420"/>
    </ligand>
</feature>
<keyword evidence="10" id="KW-0732">Signal</keyword>
<feature type="binding site" evidence="8">
    <location>
        <position position="504"/>
    </location>
    <ligand>
        <name>Zn(2+)</name>
        <dbReference type="ChEBI" id="CHEBI:29105"/>
        <label>2</label>
    </ligand>
</feature>